<keyword evidence="2" id="KW-0479">Metal-binding</keyword>
<comment type="cofactor">
    <cofactor evidence="1">
        <name>Ca(2+)</name>
        <dbReference type="ChEBI" id="CHEBI:29108"/>
    </cofactor>
</comment>
<feature type="transmembrane region" description="Helical" evidence="4">
    <location>
        <begin position="427"/>
        <end position="448"/>
    </location>
</feature>
<feature type="domain" description="Glycosyl hydrolase family 13 catalytic" evidence="5">
    <location>
        <begin position="41"/>
        <end position="331"/>
    </location>
</feature>
<dbReference type="PANTHER" id="PTHR10357">
    <property type="entry name" value="ALPHA-AMYLASE FAMILY MEMBER"/>
    <property type="match status" value="1"/>
</dbReference>
<dbReference type="SMART" id="SM00642">
    <property type="entry name" value="Aamy"/>
    <property type="match status" value="1"/>
</dbReference>
<keyword evidence="3" id="KW-0732">Signal</keyword>
<keyword evidence="6" id="KW-0378">Hydrolase</keyword>
<evidence type="ECO:0000313" key="7">
    <source>
        <dbReference type="Proteomes" id="UP001232245"/>
    </source>
</evidence>
<keyword evidence="4" id="KW-0812">Transmembrane</keyword>
<protein>
    <submittedName>
        <fullName evidence="6">Alpha-amylase</fullName>
        <ecNumber evidence="6">3.2.1.1</ecNumber>
    </submittedName>
</protein>
<dbReference type="Gene3D" id="2.60.40.1180">
    <property type="entry name" value="Golgi alpha-mannosidase II"/>
    <property type="match status" value="1"/>
</dbReference>
<evidence type="ECO:0000259" key="5">
    <source>
        <dbReference type="SMART" id="SM00642"/>
    </source>
</evidence>
<evidence type="ECO:0000313" key="6">
    <source>
        <dbReference type="EMBL" id="MDQ0224198.1"/>
    </source>
</evidence>
<dbReference type="InterPro" id="IPR054174">
    <property type="entry name" value="Alpha-amylase-like_C"/>
</dbReference>
<dbReference type="GO" id="GO:0004556">
    <property type="term" value="F:alpha-amylase activity"/>
    <property type="evidence" value="ECO:0007669"/>
    <property type="project" value="UniProtKB-EC"/>
</dbReference>
<dbReference type="RefSeq" id="WP_174881208.1">
    <property type="nucleotide sequence ID" value="NZ_CADEPK010000323.1"/>
</dbReference>
<comment type="caution">
    <text evidence="6">The sequence shown here is derived from an EMBL/GenBank/DDBJ whole genome shotgun (WGS) entry which is preliminary data.</text>
</comment>
<reference evidence="6 7" key="1">
    <citation type="submission" date="2023-07" db="EMBL/GenBank/DDBJ databases">
        <title>Genomic Encyclopedia of Type Strains, Phase IV (KMG-IV): sequencing the most valuable type-strain genomes for metagenomic binning, comparative biology and taxonomic classification.</title>
        <authorList>
            <person name="Goeker M."/>
        </authorList>
    </citation>
    <scope>NUCLEOTIDE SEQUENCE [LARGE SCALE GENOMIC DNA]</scope>
    <source>
        <strain evidence="6 7">DSM 17723</strain>
    </source>
</reference>
<evidence type="ECO:0000256" key="4">
    <source>
        <dbReference type="SAM" id="Phobius"/>
    </source>
</evidence>
<dbReference type="Pfam" id="PF22026">
    <property type="entry name" value="Alpha-amylase_C_2"/>
    <property type="match status" value="1"/>
</dbReference>
<proteinExistence type="predicted"/>
<dbReference type="InterPro" id="IPR017853">
    <property type="entry name" value="GH"/>
</dbReference>
<dbReference type="PANTHER" id="PTHR10357:SF215">
    <property type="entry name" value="ALPHA-AMYLASE 1"/>
    <property type="match status" value="1"/>
</dbReference>
<accession>A0ABT9YW32</accession>
<dbReference type="EMBL" id="JAUSTZ010000001">
    <property type="protein sequence ID" value="MDQ0224198.1"/>
    <property type="molecule type" value="Genomic_DNA"/>
</dbReference>
<dbReference type="InterPro" id="IPR006047">
    <property type="entry name" value="GH13_cat_dom"/>
</dbReference>
<gene>
    <name evidence="6" type="ORF">J2S02_000520</name>
</gene>
<keyword evidence="4" id="KW-1133">Transmembrane helix</keyword>
<name>A0ABT9YW32_9BACI</name>
<keyword evidence="7" id="KW-1185">Reference proteome</keyword>
<dbReference type="Pfam" id="PF00128">
    <property type="entry name" value="Alpha-amylase"/>
    <property type="match status" value="1"/>
</dbReference>
<evidence type="ECO:0000256" key="3">
    <source>
        <dbReference type="ARBA" id="ARBA00022729"/>
    </source>
</evidence>
<dbReference type="Proteomes" id="UP001232245">
    <property type="component" value="Unassembled WGS sequence"/>
</dbReference>
<dbReference type="SUPFAM" id="SSF51011">
    <property type="entry name" value="Glycosyl hydrolase domain"/>
    <property type="match status" value="1"/>
</dbReference>
<dbReference type="SUPFAM" id="SSF51445">
    <property type="entry name" value="(Trans)glycosidases"/>
    <property type="match status" value="1"/>
</dbReference>
<keyword evidence="4" id="KW-0472">Membrane</keyword>
<keyword evidence="6" id="KW-0326">Glycosidase</keyword>
<sequence>MYKQRILFLLIPFLLFYALPVSAVKKEENKWHEELVYYLEIDRFNNGDVTNDGSDFNLNDPLGYHGGDLKGITNKLDYLQEMGFSTIILSPVFNAKDPTGEQVENFKEVDEHFGSLKDMQQLTKEAHEREMKVLMSFNAYHVQNLKDDLIDVVSWWVSESEIDGYYIDQVDTLEPDFWKLFIQTVKKENENLYLVGSILHNDHLSAYKELGFDSILNELFFKTSSETFTDVDLPFTSISEVVKNSSTAFSNYLDMTNTARFTLKATENAQHPGVRLKMALSYMYSTPGTPIVYYGTEIALNGGKPPENKPLMNFQSDEELIDYIAKLAKARKSLPSLTKGDYTVLYEKAGMIIFKRTYKGESVIVAMNNTSQSQNVSIPAEEIGNEKELRGLIIGDIFHEENRHYPFILDRETAEIYEIKEKTGLNLPFISVFLIVPLLFVAFLVVAYKRGKRNEE</sequence>
<dbReference type="EC" id="3.2.1.1" evidence="6"/>
<dbReference type="InterPro" id="IPR013780">
    <property type="entry name" value="Glyco_hydro_b"/>
</dbReference>
<dbReference type="Gene3D" id="3.20.20.80">
    <property type="entry name" value="Glycosidases"/>
    <property type="match status" value="2"/>
</dbReference>
<evidence type="ECO:0000256" key="1">
    <source>
        <dbReference type="ARBA" id="ARBA00001913"/>
    </source>
</evidence>
<evidence type="ECO:0000256" key="2">
    <source>
        <dbReference type="ARBA" id="ARBA00022723"/>
    </source>
</evidence>
<organism evidence="6 7">
    <name type="scientific">Metabacillus niabensis</name>
    <dbReference type="NCBI Taxonomy" id="324854"/>
    <lineage>
        <taxon>Bacteria</taxon>
        <taxon>Bacillati</taxon>
        <taxon>Bacillota</taxon>
        <taxon>Bacilli</taxon>
        <taxon>Bacillales</taxon>
        <taxon>Bacillaceae</taxon>
        <taxon>Metabacillus</taxon>
    </lineage>
</organism>